<evidence type="ECO:0000256" key="4">
    <source>
        <dbReference type="ARBA" id="ARBA00022692"/>
    </source>
</evidence>
<dbReference type="Pfam" id="PF00924">
    <property type="entry name" value="MS_channel_2nd"/>
    <property type="match status" value="1"/>
</dbReference>
<dbReference type="RefSeq" id="WP_014203344.1">
    <property type="nucleotide sequence ID" value="NC_016599.1"/>
</dbReference>
<dbReference type="AlphaFoldDB" id="G8R2I5"/>
<dbReference type="Gene3D" id="3.30.70.100">
    <property type="match status" value="1"/>
</dbReference>
<dbReference type="SUPFAM" id="SSF50182">
    <property type="entry name" value="Sm-like ribonucleoproteins"/>
    <property type="match status" value="1"/>
</dbReference>
<evidence type="ECO:0000256" key="5">
    <source>
        <dbReference type="ARBA" id="ARBA00022989"/>
    </source>
</evidence>
<dbReference type="InterPro" id="IPR011066">
    <property type="entry name" value="MscS_channel_C_sf"/>
</dbReference>
<dbReference type="Gene3D" id="2.30.30.60">
    <property type="match status" value="1"/>
</dbReference>
<dbReference type="InterPro" id="IPR010920">
    <property type="entry name" value="LSM_dom_sf"/>
</dbReference>
<feature type="domain" description="Mechanosensitive ion channel MscS" evidence="8">
    <location>
        <begin position="107"/>
        <end position="173"/>
    </location>
</feature>
<dbReference type="EMBL" id="CP003156">
    <property type="protein sequence ID" value="AEV33997.1"/>
    <property type="molecule type" value="Genomic_DNA"/>
</dbReference>
<dbReference type="PATRIC" id="fig|926562.3.peg.3060"/>
<evidence type="ECO:0000313" key="11">
    <source>
        <dbReference type="Proteomes" id="UP000005631"/>
    </source>
</evidence>
<feature type="transmembrane region" description="Helical" evidence="7">
    <location>
        <begin position="20"/>
        <end position="42"/>
    </location>
</feature>
<dbReference type="GO" id="GO:0008381">
    <property type="term" value="F:mechanosensitive monoatomic ion channel activity"/>
    <property type="evidence" value="ECO:0007669"/>
    <property type="project" value="UniProtKB-ARBA"/>
</dbReference>
<dbReference type="GO" id="GO:0005886">
    <property type="term" value="C:plasma membrane"/>
    <property type="evidence" value="ECO:0007669"/>
    <property type="project" value="UniProtKB-SubCell"/>
</dbReference>
<dbReference type="InterPro" id="IPR049278">
    <property type="entry name" value="MS_channel_C"/>
</dbReference>
<evidence type="ECO:0000259" key="9">
    <source>
        <dbReference type="Pfam" id="PF21082"/>
    </source>
</evidence>
<dbReference type="eggNOG" id="COG3264">
    <property type="taxonomic scope" value="Bacteria"/>
</dbReference>
<sequence>MERFKHFLEYTIFELGEFSLHVFNIFNLLVIFLLARFVLWIIHLYFKRKHKEGKIDHGKKYAIIQLLTYLIYVIAIIVAVDSLGFKITVILAGSTALLVGLGLGLQDFFRDLVAGFIILSERTVTSGDIVEIGGIVGKVKDVGLRTTSLITREDIVMIVPNTRLTNEHVINWSQNNSKVTRFEIRVNVAFGSDTQKVCTLLTQCAENHEDVMKIPGPDVLFREFEKGSLDFGLTFYSNNLFRIERTKSDLRFAIDKAFRENNIVIPFPQQDVWVRQFPQKEE</sequence>
<dbReference type="Gene3D" id="1.10.287.1260">
    <property type="match status" value="1"/>
</dbReference>
<evidence type="ECO:0000259" key="8">
    <source>
        <dbReference type="Pfam" id="PF00924"/>
    </source>
</evidence>
<comment type="subcellular location">
    <subcellularLocation>
        <location evidence="1">Cell membrane</location>
        <topology evidence="1">Multi-pass membrane protein</topology>
    </subcellularLocation>
</comment>
<gene>
    <name evidence="10" type="ordered locus">Oweho_3042</name>
</gene>
<dbReference type="KEGG" id="oho:Oweho_3042"/>
<keyword evidence="6 7" id="KW-0472">Membrane</keyword>
<keyword evidence="3" id="KW-1003">Cell membrane</keyword>
<evidence type="ECO:0000256" key="3">
    <source>
        <dbReference type="ARBA" id="ARBA00022475"/>
    </source>
</evidence>
<feature type="transmembrane region" description="Helical" evidence="7">
    <location>
        <begin position="62"/>
        <end position="80"/>
    </location>
</feature>
<protein>
    <submittedName>
        <fullName evidence="10">Small-conductance mechanosensitive channel</fullName>
    </submittedName>
</protein>
<keyword evidence="5 7" id="KW-1133">Transmembrane helix</keyword>
<feature type="transmembrane region" description="Helical" evidence="7">
    <location>
        <begin position="86"/>
        <end position="105"/>
    </location>
</feature>
<dbReference type="PANTHER" id="PTHR30347:SF1">
    <property type="entry name" value="MECHANOSENSITIVE CHANNEL MSCK"/>
    <property type="match status" value="1"/>
</dbReference>
<dbReference type="HOGENOM" id="CLU_037945_4_2_10"/>
<dbReference type="STRING" id="926562.Oweho_3042"/>
<dbReference type="InterPro" id="IPR052702">
    <property type="entry name" value="MscS-like_channel"/>
</dbReference>
<dbReference type="SUPFAM" id="SSF82861">
    <property type="entry name" value="Mechanosensitive channel protein MscS (YggB), transmembrane region"/>
    <property type="match status" value="1"/>
</dbReference>
<evidence type="ECO:0000256" key="1">
    <source>
        <dbReference type="ARBA" id="ARBA00004651"/>
    </source>
</evidence>
<dbReference type="InterPro" id="IPR011014">
    <property type="entry name" value="MscS_channel_TM-2"/>
</dbReference>
<proteinExistence type="inferred from homology"/>
<dbReference type="InterPro" id="IPR023408">
    <property type="entry name" value="MscS_beta-dom_sf"/>
</dbReference>
<organism evidence="10 11">
    <name type="scientific">Owenweeksia hongkongensis (strain DSM 17368 / CIP 108786 / JCM 12287 / NRRL B-23963 / UST20020801)</name>
    <dbReference type="NCBI Taxonomy" id="926562"/>
    <lineage>
        <taxon>Bacteria</taxon>
        <taxon>Pseudomonadati</taxon>
        <taxon>Bacteroidota</taxon>
        <taxon>Flavobacteriia</taxon>
        <taxon>Flavobacteriales</taxon>
        <taxon>Owenweeksiaceae</taxon>
        <taxon>Owenweeksia</taxon>
    </lineage>
</organism>
<feature type="domain" description="Mechanosensitive ion channel MscS C-terminal" evidence="9">
    <location>
        <begin position="183"/>
        <end position="265"/>
    </location>
</feature>
<dbReference type="Proteomes" id="UP000005631">
    <property type="component" value="Chromosome"/>
</dbReference>
<dbReference type="Pfam" id="PF21082">
    <property type="entry name" value="MS_channel_3rd"/>
    <property type="match status" value="1"/>
</dbReference>
<name>G8R2I5_OWEHD</name>
<keyword evidence="4 7" id="KW-0812">Transmembrane</keyword>
<dbReference type="PANTHER" id="PTHR30347">
    <property type="entry name" value="POTASSIUM CHANNEL RELATED"/>
    <property type="match status" value="1"/>
</dbReference>
<dbReference type="SUPFAM" id="SSF82689">
    <property type="entry name" value="Mechanosensitive channel protein MscS (YggB), C-terminal domain"/>
    <property type="match status" value="1"/>
</dbReference>
<keyword evidence="11" id="KW-1185">Reference proteome</keyword>
<evidence type="ECO:0000313" key="10">
    <source>
        <dbReference type="EMBL" id="AEV33997.1"/>
    </source>
</evidence>
<dbReference type="OrthoDB" id="9809206at2"/>
<evidence type="ECO:0000256" key="6">
    <source>
        <dbReference type="ARBA" id="ARBA00023136"/>
    </source>
</evidence>
<evidence type="ECO:0000256" key="2">
    <source>
        <dbReference type="ARBA" id="ARBA00008017"/>
    </source>
</evidence>
<comment type="similarity">
    <text evidence="2">Belongs to the MscS (TC 1.A.23) family.</text>
</comment>
<reference evidence="10 11" key="1">
    <citation type="journal article" date="2012" name="Stand. Genomic Sci.">
        <title>Genome sequence of the orange-pigmented seawater bacterium Owenweeksia hongkongensis type strain (UST20020801(T)).</title>
        <authorList>
            <person name="Riedel T."/>
            <person name="Held B."/>
            <person name="Nolan M."/>
            <person name="Lucas S."/>
            <person name="Lapidus A."/>
            <person name="Tice H."/>
            <person name="Del Rio T.G."/>
            <person name="Cheng J.F."/>
            <person name="Han C."/>
            <person name="Tapia R."/>
            <person name="Goodwin L.A."/>
            <person name="Pitluck S."/>
            <person name="Liolios K."/>
            <person name="Mavromatis K."/>
            <person name="Pagani I."/>
            <person name="Ivanova N."/>
            <person name="Mikhailova N."/>
            <person name="Pati A."/>
            <person name="Chen A."/>
            <person name="Palaniappan K."/>
            <person name="Rohde M."/>
            <person name="Tindall B.J."/>
            <person name="Detter J.C."/>
            <person name="Goker M."/>
            <person name="Woyke T."/>
            <person name="Bristow J."/>
            <person name="Eisen J.A."/>
            <person name="Markowitz V."/>
            <person name="Hugenholtz P."/>
            <person name="Klenk H.P."/>
            <person name="Kyrpides N.C."/>
        </authorList>
    </citation>
    <scope>NUCLEOTIDE SEQUENCE</scope>
    <source>
        <strain evidence="11">DSM 17368 / JCM 12287 / NRRL B-23963</strain>
    </source>
</reference>
<evidence type="ECO:0000256" key="7">
    <source>
        <dbReference type="SAM" id="Phobius"/>
    </source>
</evidence>
<accession>G8R2I5</accession>
<dbReference type="InterPro" id="IPR006685">
    <property type="entry name" value="MscS_channel_2nd"/>
</dbReference>